<keyword evidence="6 7" id="KW-0949">S-adenosyl-L-methionine</keyword>
<comment type="caution">
    <text evidence="8">The sequence shown here is derived from an EMBL/GenBank/DDBJ whole genome shotgun (WGS) entry which is preliminary data.</text>
</comment>
<keyword evidence="4 7" id="KW-0489">Methyltransferase</keyword>
<keyword evidence="9" id="KW-1185">Reference proteome</keyword>
<dbReference type="SUPFAM" id="SSF53335">
    <property type="entry name" value="S-adenosyl-L-methionine-dependent methyltransferases"/>
    <property type="match status" value="1"/>
</dbReference>
<dbReference type="HAMAP" id="MF_00090">
    <property type="entry name" value="PIMT"/>
    <property type="match status" value="1"/>
</dbReference>
<dbReference type="NCBIfam" id="TIGR00080">
    <property type="entry name" value="pimt"/>
    <property type="match status" value="1"/>
</dbReference>
<name>A0A2A2SIN9_9SPHN</name>
<dbReference type="OrthoDB" id="9810066at2"/>
<comment type="function">
    <text evidence="7">Catalyzes the methyl esterification of L-isoaspartyl residues in peptides and proteins that result from spontaneous decomposition of normal L-aspartyl and L-asparaginyl residues. It plays a role in the repair and/or degradation of damaged proteins.</text>
</comment>
<dbReference type="GO" id="GO:0004719">
    <property type="term" value="F:protein-L-isoaspartate (D-aspartate) O-methyltransferase activity"/>
    <property type="evidence" value="ECO:0007669"/>
    <property type="project" value="UniProtKB-UniRule"/>
</dbReference>
<dbReference type="Proteomes" id="UP000218151">
    <property type="component" value="Unassembled WGS sequence"/>
</dbReference>
<comment type="similarity">
    <text evidence="2 7">Belongs to the methyltransferase superfamily. L-isoaspartyl/D-aspartyl protein methyltransferase family.</text>
</comment>
<protein>
    <recommendedName>
        <fullName evidence="7">Protein-L-isoaspartate O-methyltransferase</fullName>
        <ecNumber evidence="7">2.1.1.77</ecNumber>
    </recommendedName>
    <alternativeName>
        <fullName evidence="7">L-isoaspartyl protein carboxyl methyltransferase</fullName>
    </alternativeName>
    <alternativeName>
        <fullName evidence="7">Protein L-isoaspartyl methyltransferase</fullName>
    </alternativeName>
    <alternativeName>
        <fullName evidence="7">Protein-beta-aspartate methyltransferase</fullName>
        <shortName evidence="7">PIMT</shortName>
    </alternativeName>
</protein>
<evidence type="ECO:0000256" key="4">
    <source>
        <dbReference type="ARBA" id="ARBA00022603"/>
    </source>
</evidence>
<comment type="catalytic activity">
    <reaction evidence="7">
        <text>[protein]-L-isoaspartate + S-adenosyl-L-methionine = [protein]-L-isoaspartate alpha-methyl ester + S-adenosyl-L-homocysteine</text>
        <dbReference type="Rhea" id="RHEA:12705"/>
        <dbReference type="Rhea" id="RHEA-COMP:12143"/>
        <dbReference type="Rhea" id="RHEA-COMP:12144"/>
        <dbReference type="ChEBI" id="CHEBI:57856"/>
        <dbReference type="ChEBI" id="CHEBI:59789"/>
        <dbReference type="ChEBI" id="CHEBI:90596"/>
        <dbReference type="ChEBI" id="CHEBI:90598"/>
        <dbReference type="EC" id="2.1.1.77"/>
    </reaction>
</comment>
<dbReference type="InterPro" id="IPR000682">
    <property type="entry name" value="PCMT"/>
</dbReference>
<dbReference type="FunFam" id="3.40.50.150:FF:000010">
    <property type="entry name" value="Protein-L-isoaspartate O-methyltransferase"/>
    <property type="match status" value="1"/>
</dbReference>
<keyword evidence="5 7" id="KW-0808">Transferase</keyword>
<evidence type="ECO:0000256" key="5">
    <source>
        <dbReference type="ARBA" id="ARBA00022679"/>
    </source>
</evidence>
<evidence type="ECO:0000313" key="9">
    <source>
        <dbReference type="Proteomes" id="UP000218151"/>
    </source>
</evidence>
<evidence type="ECO:0000256" key="2">
    <source>
        <dbReference type="ARBA" id="ARBA00005369"/>
    </source>
</evidence>
<feature type="active site" evidence="7">
    <location>
        <position position="70"/>
    </location>
</feature>
<gene>
    <name evidence="7" type="primary">pcm</name>
    <name evidence="8" type="ORF">CKY28_03435</name>
</gene>
<dbReference type="InterPro" id="IPR029063">
    <property type="entry name" value="SAM-dependent_MTases_sf"/>
</dbReference>
<dbReference type="Pfam" id="PF01135">
    <property type="entry name" value="PCMT"/>
    <property type="match status" value="1"/>
</dbReference>
<sequence length="222" mass="23978">MQGYEAERAAMIAAVRSTAAAAGVRDRARISPAVLDALRAVPRHEFVPPDLRGRAYENRPLPIGEDQTISQPYIVALMTDLLEPRPGHVVLEVGTGSGYQAAVLSRLVRRVHSVEIVEPLARSSAARLARLGYANVEVRHGDGYAGWPERGPFDAIIVTAGADHVPPPLVEQLKPGGRMVIPVGRGDQELLLIEKRADGTVRRRSVLPVAFVPFTRAPGGLR</sequence>
<accession>A0A2A2SIN9</accession>
<organism evidence="8 9">
    <name type="scientific">Sphingomonas lenta</name>
    <dbReference type="NCBI Taxonomy" id="1141887"/>
    <lineage>
        <taxon>Bacteria</taxon>
        <taxon>Pseudomonadati</taxon>
        <taxon>Pseudomonadota</taxon>
        <taxon>Alphaproteobacteria</taxon>
        <taxon>Sphingomonadales</taxon>
        <taxon>Sphingomonadaceae</taxon>
        <taxon>Sphingomonas</taxon>
    </lineage>
</organism>
<evidence type="ECO:0000256" key="1">
    <source>
        <dbReference type="ARBA" id="ARBA00004496"/>
    </source>
</evidence>
<dbReference type="EC" id="2.1.1.77" evidence="7"/>
<evidence type="ECO:0000256" key="7">
    <source>
        <dbReference type="HAMAP-Rule" id="MF_00090"/>
    </source>
</evidence>
<dbReference type="PANTHER" id="PTHR11579">
    <property type="entry name" value="PROTEIN-L-ISOASPARTATE O-METHYLTRANSFERASE"/>
    <property type="match status" value="1"/>
</dbReference>
<reference evidence="9" key="1">
    <citation type="submission" date="2017-09" db="EMBL/GenBank/DDBJ databases">
        <authorList>
            <person name="Feng G."/>
            <person name="Zhu H."/>
        </authorList>
    </citation>
    <scope>NUCLEOTIDE SEQUENCE [LARGE SCALE GENOMIC DNA]</scope>
    <source>
        <strain evidence="9">1PNM-20</strain>
    </source>
</reference>
<dbReference type="PANTHER" id="PTHR11579:SF0">
    <property type="entry name" value="PROTEIN-L-ISOASPARTATE(D-ASPARTATE) O-METHYLTRANSFERASE"/>
    <property type="match status" value="1"/>
</dbReference>
<dbReference type="GO" id="GO:0005737">
    <property type="term" value="C:cytoplasm"/>
    <property type="evidence" value="ECO:0007669"/>
    <property type="project" value="UniProtKB-SubCell"/>
</dbReference>
<dbReference type="AlphaFoldDB" id="A0A2A2SIN9"/>
<dbReference type="GO" id="GO:0032259">
    <property type="term" value="P:methylation"/>
    <property type="evidence" value="ECO:0007669"/>
    <property type="project" value="UniProtKB-KW"/>
</dbReference>
<dbReference type="CDD" id="cd02440">
    <property type="entry name" value="AdoMet_MTases"/>
    <property type="match status" value="1"/>
</dbReference>
<evidence type="ECO:0000313" key="8">
    <source>
        <dbReference type="EMBL" id="PAX09106.1"/>
    </source>
</evidence>
<dbReference type="PROSITE" id="PS01279">
    <property type="entry name" value="PCMT"/>
    <property type="match status" value="1"/>
</dbReference>
<dbReference type="GO" id="GO:0030091">
    <property type="term" value="P:protein repair"/>
    <property type="evidence" value="ECO:0007669"/>
    <property type="project" value="UniProtKB-UniRule"/>
</dbReference>
<proteinExistence type="inferred from homology"/>
<keyword evidence="3 7" id="KW-0963">Cytoplasm</keyword>
<dbReference type="Gene3D" id="3.40.50.150">
    <property type="entry name" value="Vaccinia Virus protein VP39"/>
    <property type="match status" value="1"/>
</dbReference>
<dbReference type="EMBL" id="NSLI01000002">
    <property type="protein sequence ID" value="PAX09106.1"/>
    <property type="molecule type" value="Genomic_DNA"/>
</dbReference>
<dbReference type="NCBIfam" id="NF001453">
    <property type="entry name" value="PRK00312.1"/>
    <property type="match status" value="1"/>
</dbReference>
<evidence type="ECO:0000256" key="6">
    <source>
        <dbReference type="ARBA" id="ARBA00022691"/>
    </source>
</evidence>
<comment type="subcellular location">
    <subcellularLocation>
        <location evidence="1 7">Cytoplasm</location>
    </subcellularLocation>
</comment>
<evidence type="ECO:0000256" key="3">
    <source>
        <dbReference type="ARBA" id="ARBA00022490"/>
    </source>
</evidence>